<dbReference type="PANTHER" id="PTHR24567">
    <property type="entry name" value="CRP FAMILY TRANSCRIPTIONAL REGULATORY PROTEIN"/>
    <property type="match status" value="1"/>
</dbReference>
<dbReference type="CDD" id="cd00038">
    <property type="entry name" value="CAP_ED"/>
    <property type="match status" value="1"/>
</dbReference>
<dbReference type="GO" id="GO:0005829">
    <property type="term" value="C:cytosol"/>
    <property type="evidence" value="ECO:0007669"/>
    <property type="project" value="TreeGrafter"/>
</dbReference>
<evidence type="ECO:0000313" key="3">
    <source>
        <dbReference type="Proteomes" id="UP000033423"/>
    </source>
</evidence>
<keyword evidence="3" id="KW-1185">Reference proteome</keyword>
<evidence type="ECO:0000259" key="1">
    <source>
        <dbReference type="PROSITE" id="PS50042"/>
    </source>
</evidence>
<dbReference type="PROSITE" id="PS50042">
    <property type="entry name" value="CNMP_BINDING_3"/>
    <property type="match status" value="1"/>
</dbReference>
<name>A0A0F3GXW2_9BACT</name>
<organism evidence="2 3">
    <name type="scientific">Candidatus Magnetobacterium bavaricum</name>
    <dbReference type="NCBI Taxonomy" id="29290"/>
    <lineage>
        <taxon>Bacteria</taxon>
        <taxon>Pseudomonadati</taxon>
        <taxon>Nitrospirota</taxon>
        <taxon>Thermodesulfovibrionia</taxon>
        <taxon>Thermodesulfovibrionales</taxon>
        <taxon>Candidatus Magnetobacteriaceae</taxon>
        <taxon>Candidatus Magnetobacterium</taxon>
    </lineage>
</organism>
<accession>A0A0F3GXW2</accession>
<dbReference type="EMBL" id="LACI01000493">
    <property type="protein sequence ID" value="KJU86687.1"/>
    <property type="molecule type" value="Genomic_DNA"/>
</dbReference>
<dbReference type="InterPro" id="IPR018490">
    <property type="entry name" value="cNMP-bd_dom_sf"/>
</dbReference>
<dbReference type="GO" id="GO:0003700">
    <property type="term" value="F:DNA-binding transcription factor activity"/>
    <property type="evidence" value="ECO:0007669"/>
    <property type="project" value="TreeGrafter"/>
</dbReference>
<dbReference type="InterPro" id="IPR014710">
    <property type="entry name" value="RmlC-like_jellyroll"/>
</dbReference>
<gene>
    <name evidence="2" type="ORF">MBAV_001119</name>
</gene>
<dbReference type="Gene3D" id="2.60.120.10">
    <property type="entry name" value="Jelly Rolls"/>
    <property type="match status" value="1"/>
</dbReference>
<dbReference type="InterPro" id="IPR000595">
    <property type="entry name" value="cNMP-bd_dom"/>
</dbReference>
<protein>
    <submittedName>
        <fullName evidence="2">Crp/FNR family transcriptional regulator</fullName>
    </submittedName>
</protein>
<reference evidence="2 3" key="1">
    <citation type="submission" date="2015-02" db="EMBL/GenBank/DDBJ databases">
        <title>Single-cell genomics of uncultivated deep-branching MTB reveals a conserved set of magnetosome genes.</title>
        <authorList>
            <person name="Kolinko S."/>
            <person name="Richter M."/>
            <person name="Glockner F.O."/>
            <person name="Brachmann A."/>
            <person name="Schuler D."/>
        </authorList>
    </citation>
    <scope>NUCLEOTIDE SEQUENCE [LARGE SCALE GENOMIC DNA]</scope>
    <source>
        <strain evidence="2">TM-1</strain>
    </source>
</reference>
<evidence type="ECO:0000313" key="2">
    <source>
        <dbReference type="EMBL" id="KJU86687.1"/>
    </source>
</evidence>
<dbReference type="Pfam" id="PF00027">
    <property type="entry name" value="cNMP_binding"/>
    <property type="match status" value="1"/>
</dbReference>
<dbReference type="Proteomes" id="UP000033423">
    <property type="component" value="Unassembled WGS sequence"/>
</dbReference>
<dbReference type="InterPro" id="IPR050397">
    <property type="entry name" value="Env_Response_Regulators"/>
</dbReference>
<dbReference type="PANTHER" id="PTHR24567:SF68">
    <property type="entry name" value="DNA-BINDING TRANSCRIPTIONAL DUAL REGULATOR CRP"/>
    <property type="match status" value="1"/>
</dbReference>
<feature type="domain" description="Cyclic nucleotide-binding" evidence="1">
    <location>
        <begin position="45"/>
        <end position="128"/>
    </location>
</feature>
<proteinExistence type="predicted"/>
<sequence length="174" mass="20068">MLRGLHNSKQRKCVDVKEVVNQFPFLSFLNDIELSQVGGLSIKPFLKNQIILPYGDTEDFLYIILEGKVKVLCTRKDSEREIAIAIHDAGEFFGVVSAFDGKVTPSEIIAMEESTILFIKKELFFNMIDTSKEFRDGLIKMLCQWLRCAWDKLEIVSFDKALTRLKYFPKFPAF</sequence>
<dbReference type="SMART" id="SM00100">
    <property type="entry name" value="cNMP"/>
    <property type="match status" value="1"/>
</dbReference>
<comment type="caution">
    <text evidence="2">The sequence shown here is derived from an EMBL/GenBank/DDBJ whole genome shotgun (WGS) entry which is preliminary data.</text>
</comment>
<dbReference type="AlphaFoldDB" id="A0A0F3GXW2"/>
<dbReference type="SUPFAM" id="SSF51206">
    <property type="entry name" value="cAMP-binding domain-like"/>
    <property type="match status" value="1"/>
</dbReference>